<dbReference type="OrthoDB" id="1969285at2"/>
<evidence type="ECO:0000313" key="4">
    <source>
        <dbReference type="Proteomes" id="UP000284841"/>
    </source>
</evidence>
<dbReference type="STRING" id="1776384.GCA_900086585_03570"/>
<gene>
    <name evidence="3" type="ORF">DW099_06235</name>
</gene>
<dbReference type="InterPro" id="IPR051448">
    <property type="entry name" value="CdaR-like_regulators"/>
</dbReference>
<comment type="caution">
    <text evidence="3">The sequence shown here is derived from an EMBL/GenBank/DDBJ whole genome shotgun (WGS) entry which is preliminary data.</text>
</comment>
<evidence type="ECO:0000259" key="2">
    <source>
        <dbReference type="Pfam" id="PF13556"/>
    </source>
</evidence>
<organism evidence="3 4">
    <name type="scientific">Emergencia timonensis</name>
    <dbReference type="NCBI Taxonomy" id="1776384"/>
    <lineage>
        <taxon>Bacteria</taxon>
        <taxon>Bacillati</taxon>
        <taxon>Bacillota</taxon>
        <taxon>Clostridia</taxon>
        <taxon>Peptostreptococcales</taxon>
        <taxon>Anaerovoracaceae</taxon>
        <taxon>Emergencia</taxon>
    </lineage>
</organism>
<feature type="domain" description="Purine catabolism PurC-like" evidence="1">
    <location>
        <begin position="7"/>
        <end position="132"/>
    </location>
</feature>
<keyword evidence="4" id="KW-1185">Reference proteome</keyword>
<dbReference type="Pfam" id="PF13556">
    <property type="entry name" value="HTH_30"/>
    <property type="match status" value="1"/>
</dbReference>
<proteinExistence type="predicted"/>
<dbReference type="AlphaFoldDB" id="A0A415E2Z3"/>
<protein>
    <submittedName>
        <fullName evidence="3">PucR family transcriptional regulator</fullName>
    </submittedName>
</protein>
<dbReference type="PANTHER" id="PTHR33744">
    <property type="entry name" value="CARBOHYDRATE DIACID REGULATOR"/>
    <property type="match status" value="1"/>
</dbReference>
<dbReference type="EMBL" id="QRMS01000002">
    <property type="protein sequence ID" value="RHJ88016.1"/>
    <property type="molecule type" value="Genomic_DNA"/>
</dbReference>
<evidence type="ECO:0000313" key="3">
    <source>
        <dbReference type="EMBL" id="RHJ88016.1"/>
    </source>
</evidence>
<sequence length="524" mass="59835">MSVTLRDCLKLPSLSLGKVIAGHKGLSSIVTTVSVLEFEDGMEEDIMTPNELLVSALFCLKDDVDAQCQFLRKCKHNGDVGLVLFYADMILGNIDAKLLETADLLNFPIILLPGKDMGLKYSDVIGDVMEAIFYDRKVNHYFVSSTIERLSQTPEAVRTPSLALQIASDYAKASFFLCDRQYHLIASSFWPASNYLNFEIVKEAFSDDPFTDHTVVKNQEDGVFFRTPFVEKDDSTLVLYAASKNEILYSGIMSEVVEIIQLFTALWHYNLNVSTKEAVIPALFDGKQHLVRHICQLTHLKAELYNEAMIAEVRDFTPEKEIQSFLAEVRLLFAKSSIPLIADLHGTHVILLYQNEMAVKNKLLEEDLKEILNERSFIPFYTYYHTETLFEELGKFLREYSKVKNTARGIYPHKKCFTAEDMRYALRILDLHNSVSAEKEYYCNLLRPVLDDKDIDLMLTLSAYLLDAASELKKASEILFVHRNTVLYRLNKIKSLLGFDLAKMPMAYDIYVAVSLYRINEQNA</sequence>
<feature type="domain" description="PucR C-terminal helix-turn-helix" evidence="2">
    <location>
        <begin position="457"/>
        <end position="514"/>
    </location>
</feature>
<dbReference type="Pfam" id="PF07905">
    <property type="entry name" value="PucR"/>
    <property type="match status" value="1"/>
</dbReference>
<accession>A0A415E2Z3</accession>
<dbReference type="Gene3D" id="1.10.10.2840">
    <property type="entry name" value="PucR C-terminal helix-turn-helix domain"/>
    <property type="match status" value="1"/>
</dbReference>
<dbReference type="PANTHER" id="PTHR33744:SF16">
    <property type="entry name" value="CARBOHYDRATE DIACID REGULATOR"/>
    <property type="match status" value="1"/>
</dbReference>
<dbReference type="RefSeq" id="WP_118334471.1">
    <property type="nucleotide sequence ID" value="NZ_AP025567.1"/>
</dbReference>
<dbReference type="Proteomes" id="UP000284841">
    <property type="component" value="Unassembled WGS sequence"/>
</dbReference>
<dbReference type="InterPro" id="IPR042070">
    <property type="entry name" value="PucR_C-HTH_sf"/>
</dbReference>
<name>A0A415E2Z3_9FIRM</name>
<reference evidence="3 4" key="1">
    <citation type="submission" date="2018-08" db="EMBL/GenBank/DDBJ databases">
        <title>A genome reference for cultivated species of the human gut microbiota.</title>
        <authorList>
            <person name="Zou Y."/>
            <person name="Xue W."/>
            <person name="Luo G."/>
        </authorList>
    </citation>
    <scope>NUCLEOTIDE SEQUENCE [LARGE SCALE GENOMIC DNA]</scope>
    <source>
        <strain evidence="3 4">AM07-24</strain>
    </source>
</reference>
<evidence type="ECO:0000259" key="1">
    <source>
        <dbReference type="Pfam" id="PF07905"/>
    </source>
</evidence>
<dbReference type="InterPro" id="IPR012914">
    <property type="entry name" value="PucR_dom"/>
</dbReference>
<dbReference type="InterPro" id="IPR025736">
    <property type="entry name" value="PucR_C-HTH_dom"/>
</dbReference>